<keyword evidence="3" id="KW-1185">Reference proteome</keyword>
<feature type="coiled-coil region" evidence="1">
    <location>
        <begin position="57"/>
        <end position="84"/>
    </location>
</feature>
<name>A0ABT0G6B8_9ACTN</name>
<proteinExistence type="predicted"/>
<dbReference type="EMBL" id="JAKRKC020000002">
    <property type="protein sequence ID" value="MCK2219750.1"/>
    <property type="molecule type" value="Genomic_DNA"/>
</dbReference>
<reference evidence="2 3" key="1">
    <citation type="submission" date="2022-04" db="EMBL/GenBank/DDBJ databases">
        <title>Genome draft of Actinomadura sp. ATCC 31491.</title>
        <authorList>
            <person name="Shi X."/>
            <person name="Du Y."/>
        </authorList>
    </citation>
    <scope>NUCLEOTIDE SEQUENCE [LARGE SCALE GENOMIC DNA]</scope>
    <source>
        <strain evidence="2 3">ATCC 31491</strain>
    </source>
</reference>
<sequence>MNVFDPQAQADLVPLAESDDLLVKLRRWTVTADATADELAKRGGQERETAARHMEAAARYDEQAVAARARADELREVIAIVEERRWKAAGGESDGGPLAGVS</sequence>
<protein>
    <submittedName>
        <fullName evidence="2">Uncharacterized protein</fullName>
    </submittedName>
</protein>
<organism evidence="2 3">
    <name type="scientific">Actinomadura luzonensis</name>
    <dbReference type="NCBI Taxonomy" id="2805427"/>
    <lineage>
        <taxon>Bacteria</taxon>
        <taxon>Bacillati</taxon>
        <taxon>Actinomycetota</taxon>
        <taxon>Actinomycetes</taxon>
        <taxon>Streptosporangiales</taxon>
        <taxon>Thermomonosporaceae</taxon>
        <taxon>Actinomadura</taxon>
    </lineage>
</organism>
<evidence type="ECO:0000313" key="2">
    <source>
        <dbReference type="EMBL" id="MCK2219750.1"/>
    </source>
</evidence>
<dbReference type="Proteomes" id="UP001317259">
    <property type="component" value="Unassembled WGS sequence"/>
</dbReference>
<dbReference type="RefSeq" id="WP_242375273.1">
    <property type="nucleotide sequence ID" value="NZ_JAKRKC020000002.1"/>
</dbReference>
<accession>A0ABT0G6B8</accession>
<evidence type="ECO:0000256" key="1">
    <source>
        <dbReference type="SAM" id="Coils"/>
    </source>
</evidence>
<gene>
    <name evidence="2" type="ORF">MF672_039035</name>
</gene>
<evidence type="ECO:0000313" key="3">
    <source>
        <dbReference type="Proteomes" id="UP001317259"/>
    </source>
</evidence>
<keyword evidence="1" id="KW-0175">Coiled coil</keyword>
<comment type="caution">
    <text evidence="2">The sequence shown here is derived from an EMBL/GenBank/DDBJ whole genome shotgun (WGS) entry which is preliminary data.</text>
</comment>